<feature type="transmembrane region" description="Helical" evidence="1">
    <location>
        <begin position="19"/>
        <end position="37"/>
    </location>
</feature>
<name>A0A1Z9Z0U5_9GAMM</name>
<gene>
    <name evidence="2" type="ORF">CAP51_00140</name>
</gene>
<keyword evidence="1" id="KW-1133">Transmembrane helix</keyword>
<protein>
    <submittedName>
        <fullName evidence="2">Uncharacterized protein</fullName>
    </submittedName>
</protein>
<organism evidence="2 3">
    <name type="scientific">Acinetobacter populi</name>
    <dbReference type="NCBI Taxonomy" id="1582270"/>
    <lineage>
        <taxon>Bacteria</taxon>
        <taxon>Pseudomonadati</taxon>
        <taxon>Pseudomonadota</taxon>
        <taxon>Gammaproteobacteria</taxon>
        <taxon>Moraxellales</taxon>
        <taxon>Moraxellaceae</taxon>
        <taxon>Acinetobacter</taxon>
    </lineage>
</organism>
<keyword evidence="3" id="KW-1185">Reference proteome</keyword>
<sequence>MSVEVIDLETPKIKTLKGIYKNSFILIFILCFIVSVLSEGSFVGIFFLCFILLGIPILGVTAFYILFCIRFGIGFIKKNQKKCEEALTKLGFNIKYSGIGICIDTDQRKMAFIGSTNSKTVICDFSDVRSWHKDAFVETTQYRNHENAYAGSKSKTHFIHIVVRLADPEYPEVRFIAYSDRDASMWIARIDALING</sequence>
<dbReference type="AlphaFoldDB" id="A0A1Z9Z0U5"/>
<feature type="transmembrane region" description="Helical" evidence="1">
    <location>
        <begin position="43"/>
        <end position="69"/>
    </location>
</feature>
<dbReference type="Proteomes" id="UP000196536">
    <property type="component" value="Unassembled WGS sequence"/>
</dbReference>
<evidence type="ECO:0000313" key="3">
    <source>
        <dbReference type="Proteomes" id="UP000196536"/>
    </source>
</evidence>
<comment type="caution">
    <text evidence="2">The sequence shown here is derived from an EMBL/GenBank/DDBJ whole genome shotgun (WGS) entry which is preliminary data.</text>
</comment>
<dbReference type="RefSeq" id="WP_087618695.1">
    <property type="nucleotide sequence ID" value="NZ_JAKVJF010000008.1"/>
</dbReference>
<evidence type="ECO:0000313" key="2">
    <source>
        <dbReference type="EMBL" id="OUY08070.1"/>
    </source>
</evidence>
<reference evidence="2 3" key="1">
    <citation type="submission" date="2017-05" db="EMBL/GenBank/DDBJ databases">
        <title>Acinetobacter populi ANC 5415 (= PBJ7), whole genome shotgun sequencing project.</title>
        <authorList>
            <person name="Nemec A."/>
            <person name="Radolfova-Krizova L."/>
        </authorList>
    </citation>
    <scope>NUCLEOTIDE SEQUENCE [LARGE SCALE GENOMIC DNA]</scope>
    <source>
        <strain evidence="2 3">PBJ7</strain>
    </source>
</reference>
<accession>A0A1Z9Z0U5</accession>
<evidence type="ECO:0000256" key="1">
    <source>
        <dbReference type="SAM" id="Phobius"/>
    </source>
</evidence>
<dbReference type="OrthoDB" id="6690935at2"/>
<keyword evidence="1" id="KW-0812">Transmembrane</keyword>
<keyword evidence="1" id="KW-0472">Membrane</keyword>
<dbReference type="EMBL" id="NEXX01000001">
    <property type="protein sequence ID" value="OUY08070.1"/>
    <property type="molecule type" value="Genomic_DNA"/>
</dbReference>
<proteinExistence type="predicted"/>